<proteinExistence type="predicted"/>
<name>A0A0N0IU07_CHRID</name>
<dbReference type="EMBL" id="LJOD01000022">
    <property type="protein sequence ID" value="KPE49184.1"/>
    <property type="molecule type" value="Genomic_DNA"/>
</dbReference>
<accession>A0A0N0IU07</accession>
<comment type="caution">
    <text evidence="1">The sequence shown here is derived from an EMBL/GenBank/DDBJ whole genome shotgun (WGS) entry which is preliminary data.</text>
</comment>
<dbReference type="AlphaFoldDB" id="A0A0N0IU07"/>
<protein>
    <submittedName>
        <fullName evidence="1">Uncharacterized protein</fullName>
    </submittedName>
</protein>
<dbReference type="RefSeq" id="WP_062703240.1">
    <property type="nucleotide sequence ID" value="NZ_LJOD01000022.1"/>
</dbReference>
<reference evidence="1" key="1">
    <citation type="journal article" date="2015" name="Genom Data">
        <title>Draft genome sequence of a multidrug-resistant Chryseobacterium indologenes isolate from Malaysia.</title>
        <authorList>
            <person name="Yu C.Y."/>
            <person name="Ang G.Y."/>
            <person name="Cheng H.J."/>
            <person name="Cheong Y.M."/>
            <person name="Yin W.F."/>
            <person name="Chan K.G."/>
        </authorList>
    </citation>
    <scope>NUCLEOTIDE SEQUENCE [LARGE SCALE GENOMIC DNA]</scope>
    <source>
        <strain evidence="1">CI_885</strain>
    </source>
</reference>
<dbReference type="PATRIC" id="fig|253.9.peg.2695"/>
<evidence type="ECO:0000313" key="1">
    <source>
        <dbReference type="EMBL" id="KPE49184.1"/>
    </source>
</evidence>
<organism evidence="1">
    <name type="scientific">Chryseobacterium indologenes</name>
    <name type="common">Flavobacterium indologenes</name>
    <dbReference type="NCBI Taxonomy" id="253"/>
    <lineage>
        <taxon>Bacteria</taxon>
        <taxon>Pseudomonadati</taxon>
        <taxon>Bacteroidota</taxon>
        <taxon>Flavobacteriia</taxon>
        <taxon>Flavobacteriales</taxon>
        <taxon>Weeksellaceae</taxon>
        <taxon>Chryseobacterium group</taxon>
        <taxon>Chryseobacterium</taxon>
    </lineage>
</organism>
<dbReference type="Proteomes" id="UP000037953">
    <property type="component" value="Unassembled WGS sequence"/>
</dbReference>
<sequence>MSMNHEVLNRYSLKFSVEILDGRRMGIVRTTAPENMLSGSLEDLFVRGYPDGFIKRILKNIERALHNVDFDPTDDGGPEFVSVRVGKETCVIKSIREKAPVKIPTEDLKQILIAWTDYFEKNDIDVI</sequence>
<gene>
    <name evidence="1" type="ORF">AOB46_21430</name>
</gene>